<accession>A0A0B7HBA2</accession>
<dbReference type="EMBL" id="CDOE01000053">
    <property type="protein sequence ID" value="CEN34898.1"/>
    <property type="molecule type" value="Genomic_DNA"/>
</dbReference>
<reference evidence="3 4" key="1">
    <citation type="submission" date="2015-01" db="EMBL/GenBank/DDBJ databases">
        <authorList>
            <person name="MANFREDI Pablo"/>
        </authorList>
    </citation>
    <scope>NUCLEOTIDE SEQUENCE [LARGE SCALE GENOMIC DNA]</scope>
    <source>
        <strain evidence="2 3">Cc11</strain>
        <strain evidence="1 4">Cc12</strain>
    </source>
</reference>
<sequence length="157" mass="17931">MKIFLTISLSIICLHASSQTLKHIAERSAIDIGYDYLGRNSLSVGLNYNLPINEYNWHGYNVGLGIRYFKGENNAHLFVPEAKISYRYYGLLFAVHTSTKNFAPIVGLSFMNCFHLYSGYSFAFEEDKNQLKGIIFGIKLFISGKNSQFYDRLKIGF</sequence>
<evidence type="ECO:0000313" key="4">
    <source>
        <dbReference type="Proteomes" id="UP000044026"/>
    </source>
</evidence>
<evidence type="ECO:0000313" key="3">
    <source>
        <dbReference type="Proteomes" id="UP000039370"/>
    </source>
</evidence>
<name>A0A0B7HBA2_9FLAO</name>
<evidence type="ECO:0000313" key="2">
    <source>
        <dbReference type="EMBL" id="CEN51338.1"/>
    </source>
</evidence>
<evidence type="ECO:0000313" key="1">
    <source>
        <dbReference type="EMBL" id="CEN34898.1"/>
    </source>
</evidence>
<dbReference type="EMBL" id="CDOK01000145">
    <property type="protein sequence ID" value="CEN51338.1"/>
    <property type="molecule type" value="Genomic_DNA"/>
</dbReference>
<dbReference type="AlphaFoldDB" id="A0A0B7HBA2"/>
<dbReference type="GeneID" id="69579881"/>
<dbReference type="RefSeq" id="WP_041986893.1">
    <property type="nucleotide sequence ID" value="NZ_BOQJ01000022.1"/>
</dbReference>
<dbReference type="Proteomes" id="UP000044026">
    <property type="component" value="Unassembled WGS sequence"/>
</dbReference>
<proteinExistence type="predicted"/>
<protein>
    <submittedName>
        <fullName evidence="1">Uncharacterized protein</fullName>
    </submittedName>
</protein>
<organism evidence="1 4">
    <name type="scientific">Capnocytophaga canimorsus</name>
    <dbReference type="NCBI Taxonomy" id="28188"/>
    <lineage>
        <taxon>Bacteria</taxon>
        <taxon>Pseudomonadati</taxon>
        <taxon>Bacteroidota</taxon>
        <taxon>Flavobacteriia</taxon>
        <taxon>Flavobacteriales</taxon>
        <taxon>Flavobacteriaceae</taxon>
        <taxon>Capnocytophaga</taxon>
    </lineage>
</organism>
<dbReference type="Proteomes" id="UP000039370">
    <property type="component" value="Unassembled WGS sequence"/>
</dbReference>
<gene>
    <name evidence="2" type="ORF">CCAN11_2290026</name>
    <name evidence="1" type="ORF">CCAN12_570005</name>
</gene>